<dbReference type="EMBL" id="QPMT01000040">
    <property type="protein sequence ID" value="KAF4852145.1"/>
    <property type="molecule type" value="Genomic_DNA"/>
</dbReference>
<dbReference type="Proteomes" id="UP000711996">
    <property type="component" value="Unassembled WGS sequence"/>
</dbReference>
<feature type="transmembrane region" description="Helical" evidence="1">
    <location>
        <begin position="12"/>
        <end position="37"/>
    </location>
</feature>
<accession>A0A9P5EJX5</accession>
<keyword evidence="1" id="KW-0812">Transmembrane</keyword>
<gene>
    <name evidence="2" type="ORF">CGCSCA2_v010677</name>
</gene>
<protein>
    <submittedName>
        <fullName evidence="2">Uncharacterized protein</fullName>
    </submittedName>
</protein>
<evidence type="ECO:0000313" key="2">
    <source>
        <dbReference type="EMBL" id="KAF4852145.1"/>
    </source>
</evidence>
<dbReference type="AlphaFoldDB" id="A0A9P5EJX5"/>
<comment type="caution">
    <text evidence="2">The sequence shown here is derived from an EMBL/GenBank/DDBJ whole genome shotgun (WGS) entry which is preliminary data.</text>
</comment>
<evidence type="ECO:0000256" key="1">
    <source>
        <dbReference type="SAM" id="Phobius"/>
    </source>
</evidence>
<evidence type="ECO:0000313" key="3">
    <source>
        <dbReference type="Proteomes" id="UP000711996"/>
    </source>
</evidence>
<organism evidence="2 3">
    <name type="scientific">Colletotrichum siamense</name>
    <name type="common">Anthracnose fungus</name>
    <dbReference type="NCBI Taxonomy" id="690259"/>
    <lineage>
        <taxon>Eukaryota</taxon>
        <taxon>Fungi</taxon>
        <taxon>Dikarya</taxon>
        <taxon>Ascomycota</taxon>
        <taxon>Pezizomycotina</taxon>
        <taxon>Sordariomycetes</taxon>
        <taxon>Hypocreomycetidae</taxon>
        <taxon>Glomerellales</taxon>
        <taxon>Glomerellaceae</taxon>
        <taxon>Colletotrichum</taxon>
        <taxon>Colletotrichum gloeosporioides species complex</taxon>
    </lineage>
</organism>
<keyword evidence="1" id="KW-0472">Membrane</keyword>
<dbReference type="OrthoDB" id="4849368at2759"/>
<name>A0A9P5EJX5_COLSI</name>
<keyword evidence="3" id="KW-1185">Reference proteome</keyword>
<proteinExistence type="predicted"/>
<keyword evidence="1" id="KW-1133">Transmembrane helix</keyword>
<sequence length="191" mass="18816">MGEDGADSVDAVFAVLVSELLAVASSGVLGVVVAIVVAPGDISALGGAVERAVLLLDAVSNIVRLVVIGRSDGSESAVAVGVTNGKDIIAVPVVVASPEELEAGASIVAGEVSIVERLSEKVDGLDPSVDDENAVVSVNMSLGVDNVDDTVATSSGSETLVVVAEDASVDVAVEDVGAGYPDTAKSTAEST</sequence>
<reference evidence="2" key="1">
    <citation type="submission" date="2019-06" db="EMBL/GenBank/DDBJ databases">
        <authorList>
            <person name="Gan P."/>
            <person name="Shirasu K."/>
        </authorList>
    </citation>
    <scope>NUCLEOTIDE SEQUENCE [LARGE SCALE GENOMIC DNA]</scope>
    <source>
        <strain evidence="2">CAD2</strain>
    </source>
</reference>